<comment type="cofactor">
    <cofactor evidence="1">
        <name>Zn(2+)</name>
        <dbReference type="ChEBI" id="CHEBI:29105"/>
    </cofactor>
</comment>
<dbReference type="InterPro" id="IPR055130">
    <property type="entry name" value="PreP_C"/>
</dbReference>
<dbReference type="Proteomes" id="UP001149090">
    <property type="component" value="Unassembled WGS sequence"/>
</dbReference>
<dbReference type="PANTHER" id="PTHR43016:SF13">
    <property type="entry name" value="PRESEQUENCE PROTEASE, MITOCHONDRIAL"/>
    <property type="match status" value="1"/>
</dbReference>
<protein>
    <recommendedName>
        <fullName evidence="4">Presequence protease, mitochondrial</fullName>
    </recommendedName>
</protein>
<dbReference type="Gene3D" id="3.30.830.10">
    <property type="entry name" value="Metalloenzyme, LuxS/M16 peptidase-like"/>
    <property type="match status" value="4"/>
</dbReference>
<comment type="similarity">
    <text evidence="3">Belongs to the peptidase M16 family. PreP subfamily.</text>
</comment>
<feature type="domain" description="Peptidase M16C associated" evidence="12">
    <location>
        <begin position="499"/>
        <end position="753"/>
    </location>
</feature>
<name>A0A9Q0R9R1_ANAIG</name>
<keyword evidence="9" id="KW-0482">Metalloprotease</keyword>
<evidence type="ECO:0000313" key="13">
    <source>
        <dbReference type="EMBL" id="KAJ5070964.1"/>
    </source>
</evidence>
<dbReference type="PANTHER" id="PTHR43016">
    <property type="entry name" value="PRESEQUENCE PROTEASE"/>
    <property type="match status" value="1"/>
</dbReference>
<dbReference type="GO" id="GO:0004222">
    <property type="term" value="F:metalloendopeptidase activity"/>
    <property type="evidence" value="ECO:0007669"/>
    <property type="project" value="TreeGrafter"/>
</dbReference>
<sequence length="1018" mass="118609">MLSFHLKKSNYFNKFFKNILQKTSISSFLANNKLKIGNDLNGFLIEKIRPIDLLNITLYELKHKKTGAKYLHFDAKNDSENAFSVSFRTVPHDSTGVAHILEHTTLCGSQKFPVRDPFFGMTRRSVNTYMNAWTGSDFTSYLFSSENEKDFMNLLDVYLDCVFNPKLHHLDFAQEGFRLEFEKTENGKSILLPKGVVYNEMKGVLSDPMNLFYYKMMENLFPDNTYSKNSGGDPQEILTLKYPDLKNFHSEYYHPSNSFFFSYGNFPLSQKTEFIQKNYLINFNRNEKISQKTKINFQKKFSKPKTIRTKYPNVNLKEKNNSIVGIGFLTTEISNIFEVFSLAILQKLLLDGPNSPIYQALIESELSSGYLPITGLEDSILQPILVIGFQGVKKEDIHKIIPTLFNSLKNIIKNGFSKERIESILHKIEISQLERRSGFGIGLMEYILPVWMNNADVIQKMNITEQINIFRKKYQEESYLENLIEKYLLKNPHHVIIEMEPDENFQNQVKQKENDIIKKIETKLTEEEKQKIQDQSRQLIEHQKDNGNQDCLPNIKLEDIQCEIKNHVIPISQKENFNNIKIEFVPEQTNSLVYCRILAQFPHKSFFTQEDNFNLPIFSDSKIKLGTEKYDYKKLHQQIERYTGFVNTSPILISSPFNNEKFQQGVLFSGSSLFSNSEQMINILKEIIHYSNFQKNSEHLKTITNHNFNQFINGFSYSGHRFARRYASACLSPLNAFEETYSGITQAKFLKNQLKQFENSKTLQFSKNLENISKKINEKSLFKVLITCEPKHIETLENQIKSITSLFRNDQQENLKNQYRFRSDSEDIPKFELKNTFFKFPFNVNHIAKCYYVNQPYVSKFTASFQVLSKLMNVFLHPEIREKGGAYGGGATYDFSSGIFTFYSYRDPQSIQTLKIFDKTFEWIKKNSFTDEELNQAQIQSLKTPVLSPSDKGMSYFINKITGEMKQNKRDNLFSIQRKDILDAVDLLFNSPNASVILGNDQNAKLFKSEKNWEIIEF</sequence>
<dbReference type="Pfam" id="PF05193">
    <property type="entry name" value="Peptidase_M16_C"/>
    <property type="match status" value="1"/>
</dbReference>
<keyword evidence="14" id="KW-1185">Reference proteome</keyword>
<keyword evidence="8" id="KW-0862">Zinc</keyword>
<dbReference type="InterPro" id="IPR013578">
    <property type="entry name" value="Peptidase_M16C_assoc"/>
</dbReference>
<evidence type="ECO:0000256" key="3">
    <source>
        <dbReference type="ARBA" id="ARBA00007575"/>
    </source>
</evidence>
<feature type="coiled-coil region" evidence="11">
    <location>
        <begin position="510"/>
        <end position="545"/>
    </location>
</feature>
<evidence type="ECO:0000256" key="7">
    <source>
        <dbReference type="ARBA" id="ARBA00022801"/>
    </source>
</evidence>
<accession>A0A9Q0R9R1</accession>
<evidence type="ECO:0000256" key="8">
    <source>
        <dbReference type="ARBA" id="ARBA00022833"/>
    </source>
</evidence>
<evidence type="ECO:0000313" key="14">
    <source>
        <dbReference type="Proteomes" id="UP001149090"/>
    </source>
</evidence>
<dbReference type="FunFam" id="3.30.830.10:FF:000009">
    <property type="entry name" value="Presequence protease, mitochondrial"/>
    <property type="match status" value="1"/>
</dbReference>
<proteinExistence type="inferred from homology"/>
<keyword evidence="10" id="KW-0496">Mitochondrion</keyword>
<evidence type="ECO:0000256" key="9">
    <source>
        <dbReference type="ARBA" id="ARBA00023049"/>
    </source>
</evidence>
<dbReference type="SUPFAM" id="SSF63411">
    <property type="entry name" value="LuxS/MPP-like metallohydrolase"/>
    <property type="match status" value="4"/>
</dbReference>
<dbReference type="GO" id="GO:0046872">
    <property type="term" value="F:metal ion binding"/>
    <property type="evidence" value="ECO:0007669"/>
    <property type="project" value="UniProtKB-KW"/>
</dbReference>
<keyword evidence="6" id="KW-0479">Metal-binding</keyword>
<keyword evidence="5 13" id="KW-0645">Protease</keyword>
<evidence type="ECO:0000256" key="4">
    <source>
        <dbReference type="ARBA" id="ARBA00020167"/>
    </source>
</evidence>
<evidence type="ECO:0000259" key="12">
    <source>
        <dbReference type="SMART" id="SM01264"/>
    </source>
</evidence>
<gene>
    <name evidence="13" type="ORF">M0811_01945</name>
</gene>
<dbReference type="InterPro" id="IPR007863">
    <property type="entry name" value="Peptidase_M16_C"/>
</dbReference>
<dbReference type="Pfam" id="PF22516">
    <property type="entry name" value="PreP_C"/>
    <property type="match status" value="1"/>
</dbReference>
<dbReference type="GO" id="GO:0005759">
    <property type="term" value="C:mitochondrial matrix"/>
    <property type="evidence" value="ECO:0007669"/>
    <property type="project" value="TreeGrafter"/>
</dbReference>
<evidence type="ECO:0000256" key="6">
    <source>
        <dbReference type="ARBA" id="ARBA00022723"/>
    </source>
</evidence>
<dbReference type="OMA" id="FPFQVHY"/>
<dbReference type="FunFam" id="3.30.830.10:FF:000011">
    <property type="entry name" value="Presequence protease, mitochondrial"/>
    <property type="match status" value="1"/>
</dbReference>
<keyword evidence="11" id="KW-0175">Coiled coil</keyword>
<dbReference type="AlphaFoldDB" id="A0A9Q0R9R1"/>
<dbReference type="Pfam" id="PF00675">
    <property type="entry name" value="Peptidase_M16"/>
    <property type="match status" value="1"/>
</dbReference>
<dbReference type="InterPro" id="IPR011765">
    <property type="entry name" value="Pept_M16_N"/>
</dbReference>
<comment type="caution">
    <text evidence="13">The sequence shown here is derived from an EMBL/GenBank/DDBJ whole genome shotgun (WGS) entry which is preliminary data.</text>
</comment>
<evidence type="ECO:0000256" key="11">
    <source>
        <dbReference type="SAM" id="Coils"/>
    </source>
</evidence>
<comment type="subcellular location">
    <subcellularLocation>
        <location evidence="2">Mitochondrion</location>
    </subcellularLocation>
</comment>
<dbReference type="GO" id="GO:0016485">
    <property type="term" value="P:protein processing"/>
    <property type="evidence" value="ECO:0007669"/>
    <property type="project" value="TreeGrafter"/>
</dbReference>
<organism evidence="13 14">
    <name type="scientific">Anaeramoeba ignava</name>
    <name type="common">Anaerobic marine amoeba</name>
    <dbReference type="NCBI Taxonomy" id="1746090"/>
    <lineage>
        <taxon>Eukaryota</taxon>
        <taxon>Metamonada</taxon>
        <taxon>Anaeramoebidae</taxon>
        <taxon>Anaeramoeba</taxon>
    </lineage>
</organism>
<evidence type="ECO:0000256" key="5">
    <source>
        <dbReference type="ARBA" id="ARBA00022670"/>
    </source>
</evidence>
<evidence type="ECO:0000256" key="2">
    <source>
        <dbReference type="ARBA" id="ARBA00004173"/>
    </source>
</evidence>
<dbReference type="SMART" id="SM01264">
    <property type="entry name" value="M16C_associated"/>
    <property type="match status" value="1"/>
</dbReference>
<dbReference type="OrthoDB" id="10250783at2759"/>
<keyword evidence="7" id="KW-0378">Hydrolase</keyword>
<evidence type="ECO:0000256" key="1">
    <source>
        <dbReference type="ARBA" id="ARBA00001947"/>
    </source>
</evidence>
<reference evidence="13" key="1">
    <citation type="submission" date="2022-10" db="EMBL/GenBank/DDBJ databases">
        <title>Novel sulphate-reducing endosymbionts in the free-living metamonad Anaeramoeba.</title>
        <authorList>
            <person name="Jerlstrom-Hultqvist J."/>
            <person name="Cepicka I."/>
            <person name="Gallot-Lavallee L."/>
            <person name="Salas-Leiva D."/>
            <person name="Curtis B.A."/>
            <person name="Zahonova K."/>
            <person name="Pipaliya S."/>
            <person name="Dacks J."/>
            <person name="Roger A.J."/>
        </authorList>
    </citation>
    <scope>NUCLEOTIDE SEQUENCE</scope>
    <source>
        <strain evidence="13">BMAN</strain>
    </source>
</reference>
<dbReference type="Pfam" id="PF08367">
    <property type="entry name" value="M16C_assoc"/>
    <property type="match status" value="1"/>
</dbReference>
<dbReference type="InterPro" id="IPR011249">
    <property type="entry name" value="Metalloenz_LuxS/M16"/>
</dbReference>
<evidence type="ECO:0000256" key="10">
    <source>
        <dbReference type="ARBA" id="ARBA00023128"/>
    </source>
</evidence>
<dbReference type="EMBL" id="JAPDFW010000092">
    <property type="protein sequence ID" value="KAJ5070964.1"/>
    <property type="molecule type" value="Genomic_DNA"/>
</dbReference>